<evidence type="ECO:0000313" key="8">
    <source>
        <dbReference type="Proteomes" id="UP001642360"/>
    </source>
</evidence>
<dbReference type="SUPFAM" id="SSF47459">
    <property type="entry name" value="HLH, helix-loop-helix DNA-binding domain"/>
    <property type="match status" value="1"/>
</dbReference>
<dbReference type="PANTHER" id="PTHR36066">
    <property type="entry name" value="TRANSCRIPTION FACTOR BHLH145"/>
    <property type="match status" value="1"/>
</dbReference>
<feature type="compositionally biased region" description="Polar residues" evidence="5">
    <location>
        <begin position="183"/>
        <end position="206"/>
    </location>
</feature>
<name>A0ABC8R2K9_9AQUA</name>
<dbReference type="InterPro" id="IPR011598">
    <property type="entry name" value="bHLH_dom"/>
</dbReference>
<dbReference type="InterPro" id="IPR036638">
    <property type="entry name" value="HLH_DNA-bd_sf"/>
</dbReference>
<keyword evidence="8" id="KW-1185">Reference proteome</keyword>
<proteinExistence type="predicted"/>
<evidence type="ECO:0000256" key="4">
    <source>
        <dbReference type="ARBA" id="ARBA00023242"/>
    </source>
</evidence>
<dbReference type="PROSITE" id="PS50888">
    <property type="entry name" value="BHLH"/>
    <property type="match status" value="1"/>
</dbReference>
<comment type="subcellular location">
    <subcellularLocation>
        <location evidence="1">Nucleus</location>
    </subcellularLocation>
</comment>
<evidence type="ECO:0000256" key="3">
    <source>
        <dbReference type="ARBA" id="ARBA00023163"/>
    </source>
</evidence>
<evidence type="ECO:0000313" key="7">
    <source>
        <dbReference type="EMBL" id="CAK9139248.1"/>
    </source>
</evidence>
<evidence type="ECO:0000256" key="2">
    <source>
        <dbReference type="ARBA" id="ARBA00023015"/>
    </source>
</evidence>
<dbReference type="InterPro" id="IPR037546">
    <property type="entry name" value="SAC51-like"/>
</dbReference>
<dbReference type="Gene3D" id="4.10.280.10">
    <property type="entry name" value="Helix-loop-helix DNA-binding domain"/>
    <property type="match status" value="1"/>
</dbReference>
<feature type="compositionally biased region" description="Polar residues" evidence="5">
    <location>
        <begin position="214"/>
        <end position="224"/>
    </location>
</feature>
<feature type="domain" description="BHLH" evidence="6">
    <location>
        <begin position="215"/>
        <end position="264"/>
    </location>
</feature>
<keyword evidence="3" id="KW-0804">Transcription</keyword>
<dbReference type="GO" id="GO:0005634">
    <property type="term" value="C:nucleus"/>
    <property type="evidence" value="ECO:0007669"/>
    <property type="project" value="UniProtKB-SubCell"/>
</dbReference>
<evidence type="ECO:0000256" key="1">
    <source>
        <dbReference type="ARBA" id="ARBA00004123"/>
    </source>
</evidence>
<comment type="caution">
    <text evidence="7">The sequence shown here is derived from an EMBL/GenBank/DDBJ whole genome shotgun (WGS) entry which is preliminary data.</text>
</comment>
<feature type="compositionally biased region" description="Acidic residues" evidence="5">
    <location>
        <begin position="172"/>
        <end position="181"/>
    </location>
</feature>
<evidence type="ECO:0000256" key="5">
    <source>
        <dbReference type="SAM" id="MobiDB-lite"/>
    </source>
</evidence>
<evidence type="ECO:0000259" key="6">
    <source>
        <dbReference type="PROSITE" id="PS50888"/>
    </source>
</evidence>
<protein>
    <recommendedName>
        <fullName evidence="6">BHLH domain-containing protein</fullName>
    </recommendedName>
</protein>
<sequence>MYVAVTVRRYRAVREVGKIKMSDGIIAYYQLMQVCQAEYFRLHSTGLLMQSDQQFFLKKPVVPLADQVGGAYIHNAPIASTFGGTVVPPGANAVEFQPSEVCPRNFIIFDKTDNRSQIMFHPAIGSKFGYPGLNIGASYFHAIIDRKDANSGRENSFMKEDSDDIDALLSLEEEESDEEEVSTARTHGNSGSDSPDSCSNYGSNPGKSRLPSLKKSSASGPSCSESKRRKMRKMVKALRGIVPGANQMNTVAVLDEAVKYLKSLKVEVQKVGVGNMKC</sequence>
<gene>
    <name evidence="7" type="ORF">ILEXP_LOCUS6637</name>
</gene>
<dbReference type="PANTHER" id="PTHR36066:SF11">
    <property type="entry name" value="TRANSCRIPTION FACTOR BHLH144"/>
    <property type="match status" value="1"/>
</dbReference>
<dbReference type="Proteomes" id="UP001642360">
    <property type="component" value="Unassembled WGS sequence"/>
</dbReference>
<dbReference type="AlphaFoldDB" id="A0ABC8R2K9"/>
<feature type="region of interest" description="Disordered" evidence="5">
    <location>
        <begin position="172"/>
        <end position="230"/>
    </location>
</feature>
<dbReference type="Pfam" id="PF23173">
    <property type="entry name" value="bHLH_SAC51"/>
    <property type="match status" value="1"/>
</dbReference>
<dbReference type="EMBL" id="CAUOFW020000948">
    <property type="protein sequence ID" value="CAK9139248.1"/>
    <property type="molecule type" value="Genomic_DNA"/>
</dbReference>
<accession>A0ABC8R2K9</accession>
<reference evidence="7 8" key="1">
    <citation type="submission" date="2024-02" db="EMBL/GenBank/DDBJ databases">
        <authorList>
            <person name="Vignale AGUSTIN F."/>
            <person name="Sosa J E."/>
            <person name="Modenutti C."/>
        </authorList>
    </citation>
    <scope>NUCLEOTIDE SEQUENCE [LARGE SCALE GENOMIC DNA]</scope>
</reference>
<dbReference type="SMART" id="SM00353">
    <property type="entry name" value="HLH"/>
    <property type="match status" value="1"/>
</dbReference>
<organism evidence="7 8">
    <name type="scientific">Ilex paraguariensis</name>
    <name type="common">yerba mate</name>
    <dbReference type="NCBI Taxonomy" id="185542"/>
    <lineage>
        <taxon>Eukaryota</taxon>
        <taxon>Viridiplantae</taxon>
        <taxon>Streptophyta</taxon>
        <taxon>Embryophyta</taxon>
        <taxon>Tracheophyta</taxon>
        <taxon>Spermatophyta</taxon>
        <taxon>Magnoliopsida</taxon>
        <taxon>eudicotyledons</taxon>
        <taxon>Gunneridae</taxon>
        <taxon>Pentapetalae</taxon>
        <taxon>asterids</taxon>
        <taxon>campanulids</taxon>
        <taxon>Aquifoliales</taxon>
        <taxon>Aquifoliaceae</taxon>
        <taxon>Ilex</taxon>
    </lineage>
</organism>
<keyword evidence="2" id="KW-0805">Transcription regulation</keyword>
<keyword evidence="4" id="KW-0539">Nucleus</keyword>